<dbReference type="PANTHER" id="PTHR30189">
    <property type="entry name" value="LPS-ASSEMBLY PROTEIN"/>
    <property type="match status" value="1"/>
</dbReference>
<comment type="similarity">
    <text evidence="1">Belongs to the LptD family.</text>
</comment>
<evidence type="ECO:0000256" key="1">
    <source>
        <dbReference type="HAMAP-Rule" id="MF_01411"/>
    </source>
</evidence>
<comment type="function">
    <text evidence="1">Involved in the assembly of lipopolysaccharide (LPS) at the surface of the outer membrane.</text>
</comment>
<dbReference type="Proteomes" id="UP000268192">
    <property type="component" value="Chromosome"/>
</dbReference>
<evidence type="ECO:0000259" key="2">
    <source>
        <dbReference type="Pfam" id="PF04453"/>
    </source>
</evidence>
<dbReference type="InterPro" id="IPR020889">
    <property type="entry name" value="LipoPS_assembly_LptD"/>
</dbReference>
<dbReference type="GO" id="GO:0043165">
    <property type="term" value="P:Gram-negative-bacterium-type cell outer membrane assembly"/>
    <property type="evidence" value="ECO:0007669"/>
    <property type="project" value="UniProtKB-UniRule"/>
</dbReference>
<dbReference type="KEGG" id="abaw:D5400_15240"/>
<dbReference type="Pfam" id="PF04453">
    <property type="entry name" value="LptD"/>
    <property type="match status" value="1"/>
</dbReference>
<feature type="domain" description="LptD C-terminal" evidence="2">
    <location>
        <begin position="333"/>
        <end position="732"/>
    </location>
</feature>
<evidence type="ECO:0000313" key="3">
    <source>
        <dbReference type="EMBL" id="AZN72440.1"/>
    </source>
</evidence>
<dbReference type="InterPro" id="IPR007543">
    <property type="entry name" value="LptD_C"/>
</dbReference>
<evidence type="ECO:0000313" key="4">
    <source>
        <dbReference type="Proteomes" id="UP000268192"/>
    </source>
</evidence>
<dbReference type="InterPro" id="IPR050218">
    <property type="entry name" value="LptD"/>
</dbReference>
<comment type="caution">
    <text evidence="1">Lacks conserved residue(s) required for the propagation of feature annotation.</text>
</comment>
<comment type="subcellular location">
    <subcellularLocation>
        <location evidence="1">Cell outer membrane</location>
    </subcellularLocation>
</comment>
<gene>
    <name evidence="1" type="primary">lptD</name>
    <name evidence="3" type="ORF">D5400_15240</name>
</gene>
<keyword evidence="1" id="KW-0732">Signal</keyword>
<accession>A0A3Q8XPS3</accession>
<dbReference type="HAMAP" id="MF_01411">
    <property type="entry name" value="LPS_assembly_LptD"/>
    <property type="match status" value="1"/>
</dbReference>
<protein>
    <recommendedName>
        <fullName evidence="1">LPS-assembly protein LptD</fullName>
    </recommendedName>
</protein>
<dbReference type="AlphaFoldDB" id="A0A3Q8XPS3"/>
<dbReference type="GO" id="GO:0015920">
    <property type="term" value="P:lipopolysaccharide transport"/>
    <property type="evidence" value="ECO:0007669"/>
    <property type="project" value="InterPro"/>
</dbReference>
<comment type="subunit">
    <text evidence="1">Component of the lipopolysaccharide transport and assembly complex.</text>
</comment>
<dbReference type="GO" id="GO:1990351">
    <property type="term" value="C:transporter complex"/>
    <property type="evidence" value="ECO:0007669"/>
    <property type="project" value="TreeGrafter"/>
</dbReference>
<keyword evidence="4" id="KW-1185">Reference proteome</keyword>
<dbReference type="OrthoDB" id="9760225at2"/>
<dbReference type="GO" id="GO:0009279">
    <property type="term" value="C:cell outer membrane"/>
    <property type="evidence" value="ECO:0007669"/>
    <property type="project" value="UniProtKB-SubCell"/>
</dbReference>
<keyword evidence="1" id="KW-0472">Membrane</keyword>
<sequence>MAAGLRGACPRSNRAPAQGGRLVVRVAFGRIDVSVRFGLKAGAAALLLGVSSLTLTHVLHAQEQSVLASADPDARFLLSSDELLYNLDSERVIAQGAVQIDYDGYQMVADRVEYDQRTGRLMAVGGIELVEPGGNRIYADELDLTDDFADGFVNALRIETPDNTRLVAESAERTGGTQTTLNNGTYTACNICEEDPSKAPLWQIKARRVIQNGENQTIRLEQASFELFGRPIAYLPYLVVPDYQNRRVSGFLSPSVSFSSTLDLGVTVPYYFALTPHMDATVAVTGYSAQGFLTEAEFRRRFATGDVTVRAAGIYQLSPEDFDARTVDRLEDARGLFNTTGRFNINESWSYGWDLTVQSDSNFGQTYGIDYFNNERETSEVYLTGLRDRNYFDLRGMYFDVQSPRLTDIEDAQQPFVHPSLDYNYTAGDPVFGGELTADVNLASLTRTRADFENFPGTGRDRIRGIDGTTSRLTGETEWKRSVVTGSGLVITPILALRGDLHSSELDETSAISAFTPAVNDFDARSMATAGVEARYPVLLTSPGSGSSHIIEPIGQLFVRPNEQMAGRLPNEDAQSFVFDATTLFERDKFSGYDRIEGGTRANLGLRYTGSFANGYSLNAVVGQSYHLGGVNSFASDDFVNAGANSGLETDVSDFVGEVALMTPADLGFRAGSRFSKETMDINRFDAGATYANETVSLEGGVTYQREQPEYNFDVDRYEVRGSGALRFAENWSVFGAASYDAREGVLTTSAIGFGYDDECFTFRIAYIEERDERELSGSDWSVGAQLTFRTLGDISSGGALDRFGAF</sequence>
<dbReference type="EMBL" id="CP032509">
    <property type="protein sequence ID" value="AZN72440.1"/>
    <property type="molecule type" value="Genomic_DNA"/>
</dbReference>
<name>A0A3Q8XPS3_9HYPH</name>
<proteinExistence type="inferred from homology"/>
<reference evidence="3 4" key="1">
    <citation type="submission" date="2018-09" db="EMBL/GenBank/DDBJ databases">
        <title>Marinorhizobium profundi gen. nov., sp. nov., isolated from a deep-sea sediment sample from the New Britain Trench and proposal of Marinorhizobiaceae fam. nov. in the order Rhizobiales of the class Alphaproteobacteria.</title>
        <authorList>
            <person name="Cao J."/>
        </authorList>
    </citation>
    <scope>NUCLEOTIDE SEQUENCE [LARGE SCALE GENOMIC DNA]</scope>
    <source>
        <strain evidence="3 4">WS11</strain>
    </source>
</reference>
<keyword evidence="1" id="KW-0998">Cell outer membrane</keyword>
<organism evidence="3 4">
    <name type="scientific">Georhizobium profundi</name>
    <dbReference type="NCBI Taxonomy" id="2341112"/>
    <lineage>
        <taxon>Bacteria</taxon>
        <taxon>Pseudomonadati</taxon>
        <taxon>Pseudomonadota</taxon>
        <taxon>Alphaproteobacteria</taxon>
        <taxon>Hyphomicrobiales</taxon>
        <taxon>Rhizobiaceae</taxon>
        <taxon>Georhizobium</taxon>
    </lineage>
</organism>
<dbReference type="PANTHER" id="PTHR30189:SF1">
    <property type="entry name" value="LPS-ASSEMBLY PROTEIN LPTD"/>
    <property type="match status" value="1"/>
</dbReference>